<name>A0A3B0K5H3_DROGU</name>
<dbReference type="GO" id="GO:0004309">
    <property type="term" value="F:exopolyphosphatase activity"/>
    <property type="evidence" value="ECO:0007669"/>
    <property type="project" value="TreeGrafter"/>
</dbReference>
<dbReference type="InterPro" id="IPR038222">
    <property type="entry name" value="DHHA2_dom_sf"/>
</dbReference>
<dbReference type="GO" id="GO:0005737">
    <property type="term" value="C:cytoplasm"/>
    <property type="evidence" value="ECO:0007669"/>
    <property type="project" value="InterPro"/>
</dbReference>
<dbReference type="Gene3D" id="3.90.1640.10">
    <property type="entry name" value="inorganic pyrophosphatase (n-terminal core)"/>
    <property type="match status" value="1"/>
</dbReference>
<dbReference type="EMBL" id="OUUW01000003">
    <property type="protein sequence ID" value="SPP78708.1"/>
    <property type="molecule type" value="Genomic_DNA"/>
</dbReference>
<dbReference type="Proteomes" id="UP000268350">
    <property type="component" value="Unassembled WGS sequence"/>
</dbReference>
<accession>A0A3B0K5H3</accession>
<dbReference type="STRING" id="7266.A0A3B0K5H3"/>
<reference evidence="4" key="1">
    <citation type="submission" date="2018-01" db="EMBL/GenBank/DDBJ databases">
        <authorList>
            <person name="Alioto T."/>
            <person name="Alioto T."/>
        </authorList>
    </citation>
    <scope>NUCLEOTIDE SEQUENCE [LARGE SCALE GENOMIC DNA]</scope>
</reference>
<protein>
    <submittedName>
        <fullName evidence="3">Blast:Protein prune homolog</fullName>
    </submittedName>
</protein>
<dbReference type="InterPro" id="IPR004097">
    <property type="entry name" value="DHHA2"/>
</dbReference>
<dbReference type="SUPFAM" id="SSF64182">
    <property type="entry name" value="DHH phosphoesterases"/>
    <property type="match status" value="1"/>
</dbReference>
<dbReference type="Gene3D" id="3.10.310.20">
    <property type="entry name" value="DHHA2 domain"/>
    <property type="match status" value="1"/>
</dbReference>
<dbReference type="InterPro" id="IPR038763">
    <property type="entry name" value="DHH_sf"/>
</dbReference>
<dbReference type="AlphaFoldDB" id="A0A3B0K5H3"/>
<dbReference type="PANTHER" id="PTHR12112">
    <property type="entry name" value="BNIP - RELATED"/>
    <property type="match status" value="1"/>
</dbReference>
<dbReference type="PANTHER" id="PTHR12112:SF39">
    <property type="entry name" value="EG:152A3.5 PROTEIN (FBGN0003116_PN PROTEIN)"/>
    <property type="match status" value="1"/>
</dbReference>
<feature type="domain" description="DHHA2" evidence="2">
    <location>
        <begin position="234"/>
        <end position="381"/>
    </location>
</feature>
<dbReference type="Pfam" id="PF02833">
    <property type="entry name" value="DHHA2"/>
    <property type="match status" value="1"/>
</dbReference>
<evidence type="ECO:0000313" key="4">
    <source>
        <dbReference type="Proteomes" id="UP000268350"/>
    </source>
</evidence>
<dbReference type="OMA" id="KRFCARD"/>
<evidence type="ECO:0000256" key="1">
    <source>
        <dbReference type="ARBA" id="ARBA00010331"/>
    </source>
</evidence>
<gene>
    <name evidence="3" type="ORF">DGUA_6G011423</name>
</gene>
<dbReference type="OrthoDB" id="374045at2759"/>
<evidence type="ECO:0000259" key="2">
    <source>
        <dbReference type="SMART" id="SM01131"/>
    </source>
</evidence>
<proteinExistence type="inferred from homology"/>
<comment type="similarity">
    <text evidence="1">Belongs to the PPase class C family. Prune subfamily.</text>
</comment>
<evidence type="ECO:0000313" key="3">
    <source>
        <dbReference type="EMBL" id="SPP78708.1"/>
    </source>
</evidence>
<organism evidence="3 4">
    <name type="scientific">Drosophila guanche</name>
    <name type="common">Fruit fly</name>
    <dbReference type="NCBI Taxonomy" id="7266"/>
    <lineage>
        <taxon>Eukaryota</taxon>
        <taxon>Metazoa</taxon>
        <taxon>Ecdysozoa</taxon>
        <taxon>Arthropoda</taxon>
        <taxon>Hexapoda</taxon>
        <taxon>Insecta</taxon>
        <taxon>Pterygota</taxon>
        <taxon>Neoptera</taxon>
        <taxon>Endopterygota</taxon>
        <taxon>Diptera</taxon>
        <taxon>Brachycera</taxon>
        <taxon>Muscomorpha</taxon>
        <taxon>Ephydroidea</taxon>
        <taxon>Drosophilidae</taxon>
        <taxon>Drosophila</taxon>
        <taxon>Sophophora</taxon>
    </lineage>
</organism>
<dbReference type="SMART" id="SM01131">
    <property type="entry name" value="DHHA2"/>
    <property type="match status" value="1"/>
</dbReference>
<keyword evidence="4" id="KW-1185">Reference proteome</keyword>
<sequence>MRFVRFLTQARTTLSRYLAEGSSTVAWQQQLELRKLHVVIGNESCDLDSAISALTLAFIYAERHQEHDYVPVLNIPRRDYLLKTEVGHMLTKCGIAEAMLLFRDDLPKQFTGDVSVLLVDHHVSELAPQVLEILDHRPIDAANPQYLLLPESCVRSIEPGVGSCATLVGQRYFAAEQPRSPVVAELLRATIVLDTVNFSATAKRGSPADLGMVEQLERELCESQTELVERTELFNELVAARADISKLTLSEVLRKDMKLIQTERQKVPVAGMPVLIRDFIELSGAEQAVREFGIDSNLLVMLGMYVSPVDGAVQRDVGLISLAGQSQLLECVRLALVGCQEPPLDLRAHAVGSRFMGGCYLRQHNLRATRKHIQPVIKRALMDWEELHGFGCNEVYFFKEKPKLGLS</sequence>